<evidence type="ECO:0000256" key="1">
    <source>
        <dbReference type="ARBA" id="ARBA00022553"/>
    </source>
</evidence>
<dbReference type="Pfam" id="PF07495">
    <property type="entry name" value="Y_Y_Y"/>
    <property type="match status" value="1"/>
</dbReference>
<organism evidence="5 6">
    <name type="scientific">Kineobactrum sediminis</name>
    <dbReference type="NCBI Taxonomy" id="1905677"/>
    <lineage>
        <taxon>Bacteria</taxon>
        <taxon>Pseudomonadati</taxon>
        <taxon>Pseudomonadota</taxon>
        <taxon>Gammaproteobacteria</taxon>
        <taxon>Cellvibrionales</taxon>
        <taxon>Halieaceae</taxon>
        <taxon>Kineobactrum</taxon>
    </lineage>
</organism>
<keyword evidence="2" id="KW-0472">Membrane</keyword>
<protein>
    <recommendedName>
        <fullName evidence="4">Two component regulator three Y domain-containing protein</fullName>
    </recommendedName>
</protein>
<dbReference type="Gene3D" id="3.30.565.10">
    <property type="entry name" value="Histidine kinase-like ATPase, C-terminal domain"/>
    <property type="match status" value="1"/>
</dbReference>
<dbReference type="RefSeq" id="WP_101522248.1">
    <property type="nucleotide sequence ID" value="NZ_PKLZ01000011.1"/>
</dbReference>
<dbReference type="Proteomes" id="UP000234845">
    <property type="component" value="Unassembled WGS sequence"/>
</dbReference>
<proteinExistence type="predicted"/>
<dbReference type="InterPro" id="IPR036890">
    <property type="entry name" value="HATPase_C_sf"/>
</dbReference>
<dbReference type="OrthoDB" id="9772100at2"/>
<dbReference type="Gene3D" id="2.60.40.10">
    <property type="entry name" value="Immunoglobulins"/>
    <property type="match status" value="1"/>
</dbReference>
<keyword evidence="2" id="KW-0812">Transmembrane</keyword>
<reference evidence="6" key="1">
    <citation type="submission" date="2017-11" db="EMBL/GenBank/DDBJ databases">
        <title>The draft genome sequence of Chromatocurvus sp. F02.</title>
        <authorList>
            <person name="Du Z.-J."/>
            <person name="Chang Y.-Q."/>
        </authorList>
    </citation>
    <scope>NUCLEOTIDE SEQUENCE [LARGE SCALE GENOMIC DNA]</scope>
    <source>
        <strain evidence="6">F02</strain>
    </source>
</reference>
<dbReference type="EMBL" id="PKLZ01000011">
    <property type="protein sequence ID" value="PLW81684.1"/>
    <property type="molecule type" value="Genomic_DNA"/>
</dbReference>
<feature type="domain" description="Two component regulator three Y" evidence="4">
    <location>
        <begin position="703"/>
        <end position="764"/>
    </location>
</feature>
<evidence type="ECO:0000313" key="5">
    <source>
        <dbReference type="EMBL" id="PLW81684.1"/>
    </source>
</evidence>
<evidence type="ECO:0000313" key="6">
    <source>
        <dbReference type="Proteomes" id="UP000234845"/>
    </source>
</evidence>
<evidence type="ECO:0000256" key="3">
    <source>
        <dbReference type="SAM" id="SignalP"/>
    </source>
</evidence>
<dbReference type="InterPro" id="IPR011047">
    <property type="entry name" value="Quinoprotein_ADH-like_sf"/>
</dbReference>
<keyword evidence="1" id="KW-0597">Phosphoprotein</keyword>
<comment type="caution">
    <text evidence="5">The sequence shown here is derived from an EMBL/GenBank/DDBJ whole genome shotgun (WGS) entry which is preliminary data.</text>
</comment>
<dbReference type="Gene3D" id="2.130.10.10">
    <property type="entry name" value="YVTN repeat-like/Quinoprotein amine dehydrogenase"/>
    <property type="match status" value="3"/>
</dbReference>
<dbReference type="PANTHER" id="PTHR43547:SF2">
    <property type="entry name" value="HYBRID SIGNAL TRANSDUCTION HISTIDINE KINASE C"/>
    <property type="match status" value="1"/>
</dbReference>
<gene>
    <name evidence="5" type="ORF">CWI75_14575</name>
</gene>
<keyword evidence="6" id="KW-1185">Reference proteome</keyword>
<evidence type="ECO:0000259" key="4">
    <source>
        <dbReference type="Pfam" id="PF07495"/>
    </source>
</evidence>
<evidence type="ECO:0000256" key="2">
    <source>
        <dbReference type="SAM" id="Phobius"/>
    </source>
</evidence>
<dbReference type="SUPFAM" id="SSF55874">
    <property type="entry name" value="ATPase domain of HSP90 chaperone/DNA topoisomerase II/histidine kinase"/>
    <property type="match status" value="1"/>
</dbReference>
<feature type="chain" id="PRO_5014691643" description="Two component regulator three Y domain-containing protein" evidence="3">
    <location>
        <begin position="21"/>
        <end position="1041"/>
    </location>
</feature>
<accession>A0A2N5XZW1</accession>
<dbReference type="PANTHER" id="PTHR43547">
    <property type="entry name" value="TWO-COMPONENT HISTIDINE KINASE"/>
    <property type="match status" value="1"/>
</dbReference>
<keyword evidence="2" id="KW-1133">Transmembrane helix</keyword>
<keyword evidence="3" id="KW-0732">Signal</keyword>
<dbReference type="InterPro" id="IPR015943">
    <property type="entry name" value="WD40/YVTN_repeat-like_dom_sf"/>
</dbReference>
<dbReference type="InterPro" id="IPR013783">
    <property type="entry name" value="Ig-like_fold"/>
</dbReference>
<feature type="transmembrane region" description="Helical" evidence="2">
    <location>
        <begin position="768"/>
        <end position="788"/>
    </location>
</feature>
<dbReference type="InterPro" id="IPR011123">
    <property type="entry name" value="Y_Y_Y"/>
</dbReference>
<name>A0A2N5XZW1_9GAMM</name>
<sequence>MKYRRYYILLSLLISTSAIAESRDLSDNKSNKFENLKIYKNGLSSELAEKSITFFHRDNTGRVWTGTQTGLYLYEGQQTSSFSPKNKNEYFAPALDITGMSEDSAGSIWISTYSSGISKYSEVRKRFERVDFSPRRGVTSLVSMGNSLLVYKEDRFLKVVDTSISESLKWLDSAQTSLGISKIDRFYKTSDNRILALTSDGFLRIDFLSKSIERLSVDLDNKSLNDRERIHISVESLFSSEINSMINESSNRTHANGDRGFSNIGSVTDIKIFRGLIFVGTDSGLFIFDEQIRHLYTFKRENSSLSNDHVTRLFVDNETLWIGTYEGLCFLLSSNFQTINSVSAGINDEVLIFTEDYFSNIWVGTYNGLYVIEKGAGHHVNLVELYPEFSLPDFRIMSIESVAEELWIGTRSSGLHILDLITGTKIHHSVANNDNFEITKIQHLPNETTLIGSYNNGLYRLDPGYDESGGKSYGATKLLDIKVTLIEPIKSKNSVLIGTENKLFFYDLKTDTISEIEVDFGLDDITPIMTVIHETSEGAFWIGTQSHGVYLADMLSPSESVINLKPLFEDTLLSTSAIYSAEIDNNDRTWVSGSEGLFLILADGSFARRFTKLDGLQGNKFNFGSSFKDSNGQLFFGGSRGYNRFNPDSITAYIPRPAIGFTKVTLEKSINNPKLIAKDLQSIILSHKDHFITFEFSALELIDPQSTRYRYKLIGFDPDWIDIGSRRTATYTNLPAGDFEFRVQAVNAAGVWNREGITMDLKVKPAPWLTGWAFTLYGILVVMLIIIWHRIYRAYAIKDEALRHAKKMQDIADRYADDLQEQVEFQGKLTDSFHFYNKELLARAYEGIDAGLVFSLAGEDLSGKRLLRRLRVFDLLQDALYYHGEQLYANLRTFTDHLAAYLEGYYGEAGRKLTVINDIPNDVMPAAHAVSCAIIIAECLDNSLAHAFPAEKAACFVRIGLTTTAEPIMKKDQVVLHYQDNGIGIPTGLAFDAPESGGMTIIASAVASLNGEIGFEENSRTNLLVTFQVPWTREPGSSPIT</sequence>
<feature type="signal peptide" evidence="3">
    <location>
        <begin position="1"/>
        <end position="20"/>
    </location>
</feature>
<dbReference type="GO" id="GO:0000155">
    <property type="term" value="F:phosphorelay sensor kinase activity"/>
    <property type="evidence" value="ECO:0007669"/>
    <property type="project" value="TreeGrafter"/>
</dbReference>
<dbReference type="SUPFAM" id="SSF50998">
    <property type="entry name" value="Quinoprotein alcohol dehydrogenase-like"/>
    <property type="match status" value="1"/>
</dbReference>
<dbReference type="AlphaFoldDB" id="A0A2N5XZW1"/>